<accession>A0ACB0F630</accession>
<protein>
    <submittedName>
        <fullName evidence="1">Uncharacterized protein</fullName>
    </submittedName>
</protein>
<reference evidence="1" key="1">
    <citation type="submission" date="2023-05" db="EMBL/GenBank/DDBJ databases">
        <authorList>
            <consortium name="ELIXIR-Norway"/>
        </authorList>
    </citation>
    <scope>NUCLEOTIDE SEQUENCE</scope>
</reference>
<dbReference type="Proteomes" id="UP001162501">
    <property type="component" value="Chromosome 30"/>
</dbReference>
<gene>
    <name evidence="1" type="ORF">MRATA1EN3_LOCUS18769</name>
</gene>
<proteinExistence type="predicted"/>
<evidence type="ECO:0000313" key="1">
    <source>
        <dbReference type="EMBL" id="CAI9707556.1"/>
    </source>
</evidence>
<organism evidence="1 2">
    <name type="scientific">Rangifer tarandus platyrhynchus</name>
    <name type="common">Svalbard reindeer</name>
    <dbReference type="NCBI Taxonomy" id="3082113"/>
    <lineage>
        <taxon>Eukaryota</taxon>
        <taxon>Metazoa</taxon>
        <taxon>Chordata</taxon>
        <taxon>Craniata</taxon>
        <taxon>Vertebrata</taxon>
        <taxon>Euteleostomi</taxon>
        <taxon>Mammalia</taxon>
        <taxon>Eutheria</taxon>
        <taxon>Laurasiatheria</taxon>
        <taxon>Artiodactyla</taxon>
        <taxon>Ruminantia</taxon>
        <taxon>Pecora</taxon>
        <taxon>Cervidae</taxon>
        <taxon>Odocoileinae</taxon>
        <taxon>Rangifer</taxon>
    </lineage>
</organism>
<evidence type="ECO:0000313" key="2">
    <source>
        <dbReference type="Proteomes" id="UP001162501"/>
    </source>
</evidence>
<name>A0ACB0F630_RANTA</name>
<dbReference type="EMBL" id="OX596114">
    <property type="protein sequence ID" value="CAI9707556.1"/>
    <property type="molecule type" value="Genomic_DNA"/>
</dbReference>
<sequence length="210" mass="22339">MNDARLRGLRTVTAPLPVQGCGSGGRGKQQALQGRTDPHTHSMYAHQVCADSTGGVLTHRSPDSLGVSGSPPTPRGLHCPTWELHIPVCRPSLPQSDPGWALRPAQTRRPPLGTPSTILIGALPTVGEDRTVRAQPLTLRAKQRRLREVRSELALHNQEADSSHGSSVQITPGSVLSSRTSRHPPQQAARPGATQPCLWPAGESGAEAPF</sequence>